<name>A0A285CR94_9RHOB</name>
<dbReference type="PANTHER" id="PTHR36503">
    <property type="entry name" value="BLR2520 PROTEIN"/>
    <property type="match status" value="1"/>
</dbReference>
<dbReference type="Gene3D" id="3.10.180.10">
    <property type="entry name" value="2,3-Dihydroxybiphenyl 1,2-Dioxygenase, domain 1"/>
    <property type="match status" value="1"/>
</dbReference>
<dbReference type="SUPFAM" id="SSF54593">
    <property type="entry name" value="Glyoxalase/Bleomycin resistance protein/Dihydroxybiphenyl dioxygenase"/>
    <property type="match status" value="1"/>
</dbReference>
<dbReference type="InterPro" id="IPR029068">
    <property type="entry name" value="Glyas_Bleomycin-R_OHBP_Dase"/>
</dbReference>
<sequence length="140" mass="15143">MPQKIFVNLPVADLDRSRAFYSALGFGIDDAFSDETAACVVISDTIFLMILTHPRFQGFSPLPRADTQATTAVLLALSRDSRDAVDDMMAAALAAGGAEPHPVEDHGWMYGRTFTDPDGNVFEPFWMDVEAANAAQKMGG</sequence>
<dbReference type="RefSeq" id="WP_097030104.1">
    <property type="nucleotide sequence ID" value="NZ_OAOQ01000005.1"/>
</dbReference>
<dbReference type="EMBL" id="OAOQ01000005">
    <property type="protein sequence ID" value="SNX70100.1"/>
    <property type="molecule type" value="Genomic_DNA"/>
</dbReference>
<evidence type="ECO:0000259" key="1">
    <source>
        <dbReference type="PROSITE" id="PS51819"/>
    </source>
</evidence>
<organism evidence="2 3">
    <name type="scientific">Cereibacter ovatus</name>
    <dbReference type="NCBI Taxonomy" id="439529"/>
    <lineage>
        <taxon>Bacteria</taxon>
        <taxon>Pseudomonadati</taxon>
        <taxon>Pseudomonadota</taxon>
        <taxon>Alphaproteobacteria</taxon>
        <taxon>Rhodobacterales</taxon>
        <taxon>Paracoccaceae</taxon>
        <taxon>Cereibacter</taxon>
    </lineage>
</organism>
<dbReference type="InterPro" id="IPR037523">
    <property type="entry name" value="VOC_core"/>
</dbReference>
<evidence type="ECO:0000313" key="2">
    <source>
        <dbReference type="EMBL" id="SNX70100.1"/>
    </source>
</evidence>
<dbReference type="InterPro" id="IPR053863">
    <property type="entry name" value="Glyoxy/Ble-like_N"/>
</dbReference>
<feature type="domain" description="VOC" evidence="1">
    <location>
        <begin position="3"/>
        <end position="127"/>
    </location>
</feature>
<dbReference type="PROSITE" id="PS51819">
    <property type="entry name" value="VOC"/>
    <property type="match status" value="1"/>
</dbReference>
<gene>
    <name evidence="2" type="ORF">SAMN05878503_1057</name>
</gene>
<protein>
    <recommendedName>
        <fullName evidence="1">VOC domain-containing protein</fullName>
    </recommendedName>
</protein>
<dbReference type="Proteomes" id="UP000219467">
    <property type="component" value="Unassembled WGS sequence"/>
</dbReference>
<dbReference type="AlphaFoldDB" id="A0A285CR94"/>
<accession>A0A285CR94</accession>
<reference evidence="3" key="1">
    <citation type="submission" date="2017-08" db="EMBL/GenBank/DDBJ databases">
        <authorList>
            <person name="Varghese N."/>
            <person name="Submissions S."/>
        </authorList>
    </citation>
    <scope>NUCLEOTIDE SEQUENCE [LARGE SCALE GENOMIC DNA]</scope>
    <source>
        <strain evidence="3">JA234</strain>
    </source>
</reference>
<keyword evidence="3" id="KW-1185">Reference proteome</keyword>
<proteinExistence type="predicted"/>
<evidence type="ECO:0000313" key="3">
    <source>
        <dbReference type="Proteomes" id="UP000219467"/>
    </source>
</evidence>
<dbReference type="PANTHER" id="PTHR36503:SF2">
    <property type="entry name" value="BLR2408 PROTEIN"/>
    <property type="match status" value="1"/>
</dbReference>
<dbReference type="OrthoDB" id="9798430at2"/>
<dbReference type="Pfam" id="PF22677">
    <property type="entry name" value="Ble-like_N"/>
    <property type="match status" value="1"/>
</dbReference>